<dbReference type="InterPro" id="IPR027417">
    <property type="entry name" value="P-loop_NTPase"/>
</dbReference>
<evidence type="ECO:0000259" key="1">
    <source>
        <dbReference type="Pfam" id="PF13401"/>
    </source>
</evidence>
<dbReference type="EMBL" id="JBHSSI010000077">
    <property type="protein sequence ID" value="MFC6261679.1"/>
    <property type="molecule type" value="Genomic_DNA"/>
</dbReference>
<organism evidence="2 3">
    <name type="scientific">Levilactobacillus fujinensis</name>
    <dbReference type="NCBI Taxonomy" id="2486024"/>
    <lineage>
        <taxon>Bacteria</taxon>
        <taxon>Bacillati</taxon>
        <taxon>Bacillota</taxon>
        <taxon>Bacilli</taxon>
        <taxon>Lactobacillales</taxon>
        <taxon>Lactobacillaceae</taxon>
        <taxon>Levilactobacillus</taxon>
    </lineage>
</organism>
<dbReference type="InterPro" id="IPR049945">
    <property type="entry name" value="AAA_22"/>
</dbReference>
<dbReference type="GO" id="GO:0005524">
    <property type="term" value="F:ATP binding"/>
    <property type="evidence" value="ECO:0007669"/>
    <property type="project" value="UniProtKB-KW"/>
</dbReference>
<name>A0ABW1TKT5_9LACO</name>
<proteinExistence type="predicted"/>
<keyword evidence="2" id="KW-0547">Nucleotide-binding</keyword>
<dbReference type="RefSeq" id="WP_125689257.1">
    <property type="nucleotide sequence ID" value="NZ_JBHSSI010000077.1"/>
</dbReference>
<dbReference type="Pfam" id="PF13401">
    <property type="entry name" value="AAA_22"/>
    <property type="match status" value="1"/>
</dbReference>
<keyword evidence="2" id="KW-0067">ATP-binding</keyword>
<dbReference type="SUPFAM" id="SSF52540">
    <property type="entry name" value="P-loop containing nucleoside triphosphate hydrolases"/>
    <property type="match status" value="1"/>
</dbReference>
<sequence>MAWSWSEEATDALNDWFTPSMPAVKNYVGRGNLDRTIMREFAQRGRQVLVYGPTGAGKTSMVLDNLKKLEKSHGTKSIRVTMSNTTTIESFIADVAGRLRLSRVVQRIQTNEDGVQAEAKAGLRWFSLRAEVQSQSTNQNITEQYMGNDDFAILEEVLFKRNTVLIVDDMENLSGEADSLRVRLAEIAKNMSDDAVNYENSYAKIVFVGIAETAKELWHDVQSLRSRLATIAVP</sequence>
<protein>
    <submittedName>
        <fullName evidence="2">ATP-binding protein</fullName>
    </submittedName>
</protein>
<dbReference type="Proteomes" id="UP001596283">
    <property type="component" value="Unassembled WGS sequence"/>
</dbReference>
<reference evidence="3" key="1">
    <citation type="journal article" date="2019" name="Int. J. Syst. Evol. Microbiol.">
        <title>The Global Catalogue of Microorganisms (GCM) 10K type strain sequencing project: providing services to taxonomists for standard genome sequencing and annotation.</title>
        <authorList>
            <consortium name="The Broad Institute Genomics Platform"/>
            <consortium name="The Broad Institute Genome Sequencing Center for Infectious Disease"/>
            <person name="Wu L."/>
            <person name="Ma J."/>
        </authorList>
    </citation>
    <scope>NUCLEOTIDE SEQUENCE [LARGE SCALE GENOMIC DNA]</scope>
    <source>
        <strain evidence="3">CCM 8908</strain>
    </source>
</reference>
<keyword evidence="3" id="KW-1185">Reference proteome</keyword>
<evidence type="ECO:0000313" key="3">
    <source>
        <dbReference type="Proteomes" id="UP001596283"/>
    </source>
</evidence>
<evidence type="ECO:0000313" key="2">
    <source>
        <dbReference type="EMBL" id="MFC6261679.1"/>
    </source>
</evidence>
<comment type="caution">
    <text evidence="2">The sequence shown here is derived from an EMBL/GenBank/DDBJ whole genome shotgun (WGS) entry which is preliminary data.</text>
</comment>
<accession>A0ABW1TKT5</accession>
<feature type="domain" description="ORC1/DEAH AAA+ ATPase" evidence="1">
    <location>
        <begin position="48"/>
        <end position="211"/>
    </location>
</feature>
<gene>
    <name evidence="2" type="ORF">ACFP1C_12115</name>
</gene>
<dbReference type="Gene3D" id="3.40.50.300">
    <property type="entry name" value="P-loop containing nucleotide triphosphate hydrolases"/>
    <property type="match status" value="1"/>
</dbReference>